<dbReference type="RefSeq" id="WP_377851779.1">
    <property type="nucleotide sequence ID" value="NZ_JBHLZU010000010.1"/>
</dbReference>
<dbReference type="Pfam" id="PF14016">
    <property type="entry name" value="DUF4232"/>
    <property type="match status" value="1"/>
</dbReference>
<feature type="signal peptide" evidence="1">
    <location>
        <begin position="1"/>
        <end position="29"/>
    </location>
</feature>
<feature type="domain" description="DUF4232" evidence="2">
    <location>
        <begin position="35"/>
        <end position="148"/>
    </location>
</feature>
<organism evidence="3 4">
    <name type="scientific">Allokutzneria oryzae</name>
    <dbReference type="NCBI Taxonomy" id="1378989"/>
    <lineage>
        <taxon>Bacteria</taxon>
        <taxon>Bacillati</taxon>
        <taxon>Actinomycetota</taxon>
        <taxon>Actinomycetes</taxon>
        <taxon>Pseudonocardiales</taxon>
        <taxon>Pseudonocardiaceae</taxon>
        <taxon>Allokutzneria</taxon>
    </lineage>
</organism>
<keyword evidence="1" id="KW-0732">Signal</keyword>
<proteinExistence type="predicted"/>
<dbReference type="EMBL" id="JBHLZU010000010">
    <property type="protein sequence ID" value="MFB9904571.1"/>
    <property type="molecule type" value="Genomic_DNA"/>
</dbReference>
<protein>
    <submittedName>
        <fullName evidence="3">DUF4232 domain-containing protein</fullName>
    </submittedName>
</protein>
<evidence type="ECO:0000259" key="2">
    <source>
        <dbReference type="Pfam" id="PF14016"/>
    </source>
</evidence>
<keyword evidence="4" id="KW-1185">Reference proteome</keyword>
<evidence type="ECO:0000256" key="1">
    <source>
        <dbReference type="SAM" id="SignalP"/>
    </source>
</evidence>
<sequence length="165" mass="16680">MNRPMRTAALAALLVPMFGLGVGAASANAAELPRCEAADVEVTMGMTGEGNQASAQLLLTIVGERACTFEGFLTDLRFTGADGKPLTTTPMETQSGPVEKVGGEPGYVAAVDTTWTRGLGQGDVVPAKLTLRLPGAEQLSEVAWSGGAIGNNGAIAHSVVGPAVG</sequence>
<accession>A0ABV5ZUK5</accession>
<gene>
    <name evidence="3" type="ORF">ACFFQA_11570</name>
</gene>
<name>A0ABV5ZUK5_9PSEU</name>
<evidence type="ECO:0000313" key="4">
    <source>
        <dbReference type="Proteomes" id="UP001589693"/>
    </source>
</evidence>
<comment type="caution">
    <text evidence="3">The sequence shown here is derived from an EMBL/GenBank/DDBJ whole genome shotgun (WGS) entry which is preliminary data.</text>
</comment>
<dbReference type="Proteomes" id="UP001589693">
    <property type="component" value="Unassembled WGS sequence"/>
</dbReference>
<dbReference type="InterPro" id="IPR025326">
    <property type="entry name" value="DUF4232"/>
</dbReference>
<reference evidence="3 4" key="1">
    <citation type="submission" date="2024-09" db="EMBL/GenBank/DDBJ databases">
        <authorList>
            <person name="Sun Q."/>
            <person name="Mori K."/>
        </authorList>
    </citation>
    <scope>NUCLEOTIDE SEQUENCE [LARGE SCALE GENOMIC DNA]</scope>
    <source>
        <strain evidence="3 4">TBRC 7907</strain>
    </source>
</reference>
<feature type="chain" id="PRO_5047027178" evidence="1">
    <location>
        <begin position="30"/>
        <end position="165"/>
    </location>
</feature>
<evidence type="ECO:0000313" key="3">
    <source>
        <dbReference type="EMBL" id="MFB9904571.1"/>
    </source>
</evidence>